<protein>
    <submittedName>
        <fullName evidence="2">Uncharacterized protein</fullName>
    </submittedName>
</protein>
<feature type="region of interest" description="Disordered" evidence="1">
    <location>
        <begin position="68"/>
        <end position="240"/>
    </location>
</feature>
<feature type="compositionally biased region" description="Low complexity" evidence="1">
    <location>
        <begin position="144"/>
        <end position="173"/>
    </location>
</feature>
<keyword evidence="3" id="KW-1185">Reference proteome</keyword>
<feature type="region of interest" description="Disordered" evidence="1">
    <location>
        <begin position="305"/>
        <end position="377"/>
    </location>
</feature>
<feature type="compositionally biased region" description="Basic and acidic residues" evidence="1">
    <location>
        <begin position="332"/>
        <end position="346"/>
    </location>
</feature>
<feature type="compositionally biased region" description="Low complexity" evidence="1">
    <location>
        <begin position="197"/>
        <end position="206"/>
    </location>
</feature>
<feature type="compositionally biased region" description="Pro residues" evidence="1">
    <location>
        <begin position="362"/>
        <end position="374"/>
    </location>
</feature>
<comment type="caution">
    <text evidence="2">The sequence shown here is derived from an EMBL/GenBank/DDBJ whole genome shotgun (WGS) entry which is preliminary data.</text>
</comment>
<evidence type="ECO:0000313" key="3">
    <source>
        <dbReference type="Proteomes" id="UP001212997"/>
    </source>
</evidence>
<feature type="compositionally biased region" description="Low complexity" evidence="1">
    <location>
        <begin position="214"/>
        <end position="225"/>
    </location>
</feature>
<organism evidence="2 3">
    <name type="scientific">Meripilus lineatus</name>
    <dbReference type="NCBI Taxonomy" id="2056292"/>
    <lineage>
        <taxon>Eukaryota</taxon>
        <taxon>Fungi</taxon>
        <taxon>Dikarya</taxon>
        <taxon>Basidiomycota</taxon>
        <taxon>Agaricomycotina</taxon>
        <taxon>Agaricomycetes</taxon>
        <taxon>Polyporales</taxon>
        <taxon>Meripilaceae</taxon>
        <taxon>Meripilus</taxon>
    </lineage>
</organism>
<reference evidence="2" key="1">
    <citation type="submission" date="2022-07" db="EMBL/GenBank/DDBJ databases">
        <title>Genome Sequence of Physisporinus lineatus.</title>
        <authorList>
            <person name="Buettner E."/>
        </authorList>
    </citation>
    <scope>NUCLEOTIDE SEQUENCE</scope>
    <source>
        <strain evidence="2">VT162</strain>
    </source>
</reference>
<name>A0AAD5YGW2_9APHY</name>
<proteinExistence type="predicted"/>
<evidence type="ECO:0000313" key="2">
    <source>
        <dbReference type="EMBL" id="KAJ3488026.1"/>
    </source>
</evidence>
<gene>
    <name evidence="2" type="ORF">NLI96_g3138</name>
</gene>
<dbReference type="EMBL" id="JANAWD010000076">
    <property type="protein sequence ID" value="KAJ3488026.1"/>
    <property type="molecule type" value="Genomic_DNA"/>
</dbReference>
<dbReference type="Proteomes" id="UP001212997">
    <property type="component" value="Unassembled WGS sequence"/>
</dbReference>
<dbReference type="AlphaFoldDB" id="A0AAD5YGW2"/>
<feature type="compositionally biased region" description="Pro residues" evidence="1">
    <location>
        <begin position="174"/>
        <end position="196"/>
    </location>
</feature>
<evidence type="ECO:0000256" key="1">
    <source>
        <dbReference type="SAM" id="MobiDB-lite"/>
    </source>
</evidence>
<sequence>MPRFGSEPGLDPVSVFTAYSRGQLRSVPLSRLKGYANAYNIRIDGVLEKGELIDRIVAARTPHGSLSQRNEDYYRKHSIPNRSTNRPRGLFTRAMDAMGSERTNQPPSDPFLNPPYQPRQRTTSQPSVFARPDLNPDYQGQGQGHQQYRQQQQPTPQPSRSQPQSRNTSYSNPNPQPSRPPQQPQYAPPPGPPPAWGYPGYGFPTQAPAPPPTSTRGRSQSTSGTPQPPHPTVPTLDQLVDMDPENISALSISTLMAILSANHVNARLAVEKSELVAKVRTLVEDEKQERAAAIRRAVEEEQEMRARRGEMSGSVDVEDARVEEILDEEAGDQEHRDIPSDGETHAPTDGAPVVPPKEHSPNPSPAKPPPPKPRVPVAERSGLCVICQDEEANIAIVDCGYVVI</sequence>
<feature type="compositionally biased region" description="Pro residues" evidence="1">
    <location>
        <begin position="107"/>
        <end position="117"/>
    </location>
</feature>
<accession>A0AAD5YGW2</accession>